<proteinExistence type="inferred from homology"/>
<evidence type="ECO:0000256" key="4">
    <source>
        <dbReference type="ARBA" id="ARBA00022827"/>
    </source>
</evidence>
<dbReference type="SUPFAM" id="SSF52821">
    <property type="entry name" value="Rhodanese/Cell cycle control phosphatase"/>
    <property type="match status" value="1"/>
</dbReference>
<organism evidence="8">
    <name type="scientific">Parabacteroides merdae</name>
    <dbReference type="NCBI Taxonomy" id="46503"/>
    <lineage>
        <taxon>Bacteria</taxon>
        <taxon>Pseudomonadati</taxon>
        <taxon>Bacteroidota</taxon>
        <taxon>Bacteroidia</taxon>
        <taxon>Bacteroidales</taxon>
        <taxon>Tannerellaceae</taxon>
        <taxon>Parabacteroides</taxon>
    </lineage>
</organism>
<evidence type="ECO:0000313" key="8">
    <source>
        <dbReference type="EMBL" id="VYT68821.1"/>
    </source>
</evidence>
<accession>A0A6N2YPL5</accession>
<dbReference type="EMBL" id="CACRUV010000005">
    <property type="protein sequence ID" value="VYT68821.1"/>
    <property type="molecule type" value="Genomic_DNA"/>
</dbReference>
<dbReference type="InterPro" id="IPR004099">
    <property type="entry name" value="Pyr_nucl-diS_OxRdtase_dimer"/>
</dbReference>
<comment type="cofactor">
    <cofactor evidence="1">
        <name>FAD</name>
        <dbReference type="ChEBI" id="CHEBI:57692"/>
    </cofactor>
</comment>
<evidence type="ECO:0000256" key="6">
    <source>
        <dbReference type="ARBA" id="ARBA00023284"/>
    </source>
</evidence>
<dbReference type="Gene3D" id="3.30.110.40">
    <property type="entry name" value="TusA-like domain"/>
    <property type="match status" value="1"/>
</dbReference>
<dbReference type="InterPro" id="IPR036868">
    <property type="entry name" value="TusA-like_sf"/>
</dbReference>
<dbReference type="InterPro" id="IPR050260">
    <property type="entry name" value="FAD-bd_OxRdtase"/>
</dbReference>
<dbReference type="SUPFAM" id="SSF75169">
    <property type="entry name" value="DsrEFH-like"/>
    <property type="match status" value="1"/>
</dbReference>
<gene>
    <name evidence="8" type="primary">cdr</name>
    <name evidence="8" type="ORF">PMLFYP103_00322</name>
</gene>
<dbReference type="InterPro" id="IPR001455">
    <property type="entry name" value="TusA-like"/>
</dbReference>
<dbReference type="PROSITE" id="PS01148">
    <property type="entry name" value="UPF0033"/>
    <property type="match status" value="1"/>
</dbReference>
<keyword evidence="5 8" id="KW-0560">Oxidoreductase</keyword>
<keyword evidence="3" id="KW-0285">Flavoprotein</keyword>
<dbReference type="PANTHER" id="PTHR43429:SF1">
    <property type="entry name" value="NAD(P)H SULFUR OXIDOREDUCTASE (COA-DEPENDENT)"/>
    <property type="match status" value="1"/>
</dbReference>
<dbReference type="PRINTS" id="PR00411">
    <property type="entry name" value="PNDRDTASEI"/>
</dbReference>
<dbReference type="EC" id="1.8.1.14" evidence="8"/>
<dbReference type="SUPFAM" id="SSF51905">
    <property type="entry name" value="FAD/NAD(P)-binding domain"/>
    <property type="match status" value="1"/>
</dbReference>
<dbReference type="SMART" id="SM00450">
    <property type="entry name" value="RHOD"/>
    <property type="match status" value="1"/>
</dbReference>
<dbReference type="PROSITE" id="PS50206">
    <property type="entry name" value="RHODANESE_3"/>
    <property type="match status" value="1"/>
</dbReference>
<dbReference type="SUPFAM" id="SSF64307">
    <property type="entry name" value="SirA-like"/>
    <property type="match status" value="1"/>
</dbReference>
<feature type="domain" description="Rhodanese" evidence="7">
    <location>
        <begin position="464"/>
        <end position="552"/>
    </location>
</feature>
<dbReference type="Pfam" id="PF07992">
    <property type="entry name" value="Pyr_redox_2"/>
    <property type="match status" value="1"/>
</dbReference>
<dbReference type="PANTHER" id="PTHR43429">
    <property type="entry name" value="PYRIDINE NUCLEOTIDE-DISULFIDE OXIDOREDUCTASE DOMAIN-CONTAINING"/>
    <property type="match status" value="1"/>
</dbReference>
<dbReference type="Pfam" id="PF13686">
    <property type="entry name" value="DrsE_2"/>
    <property type="match status" value="1"/>
</dbReference>
<dbReference type="PRINTS" id="PR00368">
    <property type="entry name" value="FADPNR"/>
</dbReference>
<dbReference type="Pfam" id="PF02852">
    <property type="entry name" value="Pyr_redox_dim"/>
    <property type="match status" value="1"/>
</dbReference>
<dbReference type="AlphaFoldDB" id="A0A6N2YPL5"/>
<dbReference type="InterPro" id="IPR036873">
    <property type="entry name" value="Rhodanese-like_dom_sf"/>
</dbReference>
<dbReference type="Gene3D" id="3.40.250.10">
    <property type="entry name" value="Rhodanese-like domain"/>
    <property type="match status" value="1"/>
</dbReference>
<evidence type="ECO:0000256" key="5">
    <source>
        <dbReference type="ARBA" id="ARBA00023002"/>
    </source>
</evidence>
<dbReference type="InterPro" id="IPR001763">
    <property type="entry name" value="Rhodanese-like_dom"/>
</dbReference>
<dbReference type="Gene3D" id="3.50.50.60">
    <property type="entry name" value="FAD/NAD(P)-binding domain"/>
    <property type="match status" value="2"/>
</dbReference>
<evidence type="ECO:0000256" key="1">
    <source>
        <dbReference type="ARBA" id="ARBA00001974"/>
    </source>
</evidence>
<dbReference type="RefSeq" id="WP_046452010.1">
    <property type="nucleotide sequence ID" value="NZ_BAABZJ010000001.1"/>
</dbReference>
<name>A0A6N2YPL5_9BACT</name>
<evidence type="ECO:0000259" key="7">
    <source>
        <dbReference type="PROSITE" id="PS50206"/>
    </source>
</evidence>
<dbReference type="InterPro" id="IPR016156">
    <property type="entry name" value="FAD/NAD-linked_Rdtase_dimer_sf"/>
</dbReference>
<dbReference type="Pfam" id="PF01206">
    <property type="entry name" value="TusA"/>
    <property type="match status" value="1"/>
</dbReference>
<dbReference type="CDD" id="cd01524">
    <property type="entry name" value="RHOD_Pyr_redox"/>
    <property type="match status" value="1"/>
</dbReference>
<dbReference type="InterPro" id="IPR027396">
    <property type="entry name" value="DsrEFH-like"/>
</dbReference>
<reference evidence="8" key="1">
    <citation type="submission" date="2019-11" db="EMBL/GenBank/DDBJ databases">
        <authorList>
            <person name="Feng L."/>
        </authorList>
    </citation>
    <scope>NUCLEOTIDE SEQUENCE</scope>
    <source>
        <strain evidence="8">PmerdaeLFYP103</strain>
    </source>
</reference>
<sequence length="814" mass="88933">MNYLIIGGVAGGATVAARLRRMDEKANIILFERGKYVSYANCGLPYYIGDTINNREKLFVQTAKGFTDRFRIDIRTEQEVTAIRPDKKEVEIKNLSTGETYTETYDKLVLSPGAEPLRPGIEGIGSKKIFTLRNVPDTDTIKNYVNTENPKRAIVVGGGFIGLEMAENLHDLGIQVDVVEMANQVMAPLDFSMAAIVHRQLTDKGVGLHLEDGVSRFEEKDGGVTVHLRSGKQIATDMVLLSIGVRPETKLAKDAGLAIGERGGIAVNDYMQTSDADIYALGDAVEVRHLVTGQPALIPLAGPANKQGRIVADNIVFGNKKKYPGSIGTSIAKVFDLTVAAAGANAKLLQRNNIPYISSYTHGASHAGYYPGAVPLSIKILFAPENGKLLGAQIVGFNGVDKRIEMLAQVIQRGGTVHDLAELEHAYAPPYSSAKDPVNMAGFVAENILNKKSRIILWRELAELPADTIRIDVRTHDEYKLGTIPGFINIPVDELREHLDELPKEKPIVVTCAVGLRGYLAYRILVQNGFKHVRNLSGGYKTWSVATAPIKEIVSHKPEIPESTSYGNSDSQINLLKVDACGLMCPGPVMQLKKNYEALKIGEQLQITATDQAFGKDVTSWCKMTGAELVALENKNGVVAATIRKQEKTASCEISRNNADNKTLIVFSDDLDKALASFVIANGAASTGKKVTMFFTFWGLNVIKKQHKPTVTKDIFGKMFGWMLPTHSGKLKLSKMNMGGAGSWMMRLIMKRKRIDSLESLIQQAIDNGVEMIACTMSMDVMGVQKEELMDNVTLGGVASYLERAEEANVNLFI</sequence>
<dbReference type="InterPro" id="IPR032836">
    <property type="entry name" value="DsrE2-like"/>
</dbReference>
<dbReference type="SUPFAM" id="SSF55424">
    <property type="entry name" value="FAD/NAD-linked reductases, dimerisation (C-terminal) domain"/>
    <property type="match status" value="1"/>
</dbReference>
<protein>
    <submittedName>
        <fullName evidence="8">Coenzyme A disulfide reductase</fullName>
        <ecNumber evidence="8">1.8.1.14</ecNumber>
    </submittedName>
</protein>
<dbReference type="InterPro" id="IPR023753">
    <property type="entry name" value="FAD/NAD-binding_dom"/>
</dbReference>
<evidence type="ECO:0000256" key="3">
    <source>
        <dbReference type="ARBA" id="ARBA00022630"/>
    </source>
</evidence>
<keyword evidence="4" id="KW-0274">FAD</keyword>
<comment type="similarity">
    <text evidence="2">Belongs to the class-III pyridine nucleotide-disulfide oxidoreductase family.</text>
</comment>
<evidence type="ECO:0000256" key="2">
    <source>
        <dbReference type="ARBA" id="ARBA00009130"/>
    </source>
</evidence>
<dbReference type="InterPro" id="IPR036188">
    <property type="entry name" value="FAD/NAD-bd_sf"/>
</dbReference>
<keyword evidence="6" id="KW-0676">Redox-active center</keyword>
<dbReference type="GO" id="GO:0050451">
    <property type="term" value="F:CoA-disulfide reductase (NADPH) activity"/>
    <property type="evidence" value="ECO:0007669"/>
    <property type="project" value="UniProtKB-EC"/>
</dbReference>
<dbReference type="Gene3D" id="3.40.1260.10">
    <property type="entry name" value="DsrEFH-like"/>
    <property type="match status" value="1"/>
</dbReference>
<dbReference type="Pfam" id="PF00581">
    <property type="entry name" value="Rhodanese"/>
    <property type="match status" value="1"/>
</dbReference>